<protein>
    <submittedName>
        <fullName evidence="2">Uncharacterized protein LOC115212883</fullName>
    </submittedName>
</protein>
<proteinExistence type="predicted"/>
<accession>A0A6P7SHU4</accession>
<dbReference type="PANTHER" id="PTHR45749:SF21">
    <property type="entry name" value="DUF4371 DOMAIN-CONTAINING PROTEIN"/>
    <property type="match status" value="1"/>
</dbReference>
<evidence type="ECO:0000313" key="2">
    <source>
        <dbReference type="RefSeq" id="XP_029637538.1"/>
    </source>
</evidence>
<dbReference type="KEGG" id="osn:115212883"/>
<keyword evidence="1" id="KW-1185">Reference proteome</keyword>
<sequence length="226" mass="26458">MWLAKFNHGDGIREILVQQGLKAVQNIDCEFEEVIQEHESGPAHENAFTQWKELEICLFKGKVIDKEQQTLVENETKKWKQILTRFLKIIMLLAKQNLALRGQRENIRVEKAKENKGNFLELVQLIGKFDPGPHERLVKVKIDKFTTSHLSSKIQNEFVNVLRDQVRKKVIDGVKQSKYYCIIFDSTPDISDIDQTFQVLHYVKIDEKEVKESFLRFIEMKGKNAE</sequence>
<name>A0A6P7SHU4_9MOLL</name>
<dbReference type="PANTHER" id="PTHR45749">
    <property type="match status" value="1"/>
</dbReference>
<dbReference type="RefSeq" id="XP_029637538.1">
    <property type="nucleotide sequence ID" value="XM_029781678.1"/>
</dbReference>
<evidence type="ECO:0000313" key="1">
    <source>
        <dbReference type="Proteomes" id="UP000515154"/>
    </source>
</evidence>
<organism evidence="1 2">
    <name type="scientific">Octopus sinensis</name>
    <name type="common">East Asian common octopus</name>
    <dbReference type="NCBI Taxonomy" id="2607531"/>
    <lineage>
        <taxon>Eukaryota</taxon>
        <taxon>Metazoa</taxon>
        <taxon>Spiralia</taxon>
        <taxon>Lophotrochozoa</taxon>
        <taxon>Mollusca</taxon>
        <taxon>Cephalopoda</taxon>
        <taxon>Coleoidea</taxon>
        <taxon>Octopodiformes</taxon>
        <taxon>Octopoda</taxon>
        <taxon>Incirrata</taxon>
        <taxon>Octopodidae</taxon>
        <taxon>Octopus</taxon>
    </lineage>
</organism>
<dbReference type="Proteomes" id="UP000515154">
    <property type="component" value="Linkage group LG6"/>
</dbReference>
<dbReference type="AlphaFoldDB" id="A0A6P7SHU4"/>
<reference evidence="2" key="1">
    <citation type="submission" date="2025-08" db="UniProtKB">
        <authorList>
            <consortium name="RefSeq"/>
        </authorList>
    </citation>
    <scope>IDENTIFICATION</scope>
</reference>
<gene>
    <name evidence="2" type="primary">LOC115212883</name>
</gene>